<proteinExistence type="predicted"/>
<feature type="transmembrane region" description="Helical" evidence="2">
    <location>
        <begin position="15"/>
        <end position="37"/>
    </location>
</feature>
<dbReference type="Proteomes" id="UP001228113">
    <property type="component" value="Chromosome"/>
</dbReference>
<gene>
    <name evidence="4" type="ORF">METESE_35630</name>
</gene>
<dbReference type="KEGG" id="msea:METESE_35630"/>
<feature type="compositionally biased region" description="Basic and acidic residues" evidence="1">
    <location>
        <begin position="84"/>
        <end position="94"/>
    </location>
</feature>
<evidence type="ECO:0000313" key="4">
    <source>
        <dbReference type="EMBL" id="BDU78605.1"/>
    </source>
</evidence>
<feature type="region of interest" description="Disordered" evidence="1">
    <location>
        <begin position="76"/>
        <end position="118"/>
    </location>
</feature>
<dbReference type="GO" id="GO:0032153">
    <property type="term" value="C:cell division site"/>
    <property type="evidence" value="ECO:0007669"/>
    <property type="project" value="TreeGrafter"/>
</dbReference>
<dbReference type="GO" id="GO:0032506">
    <property type="term" value="P:cytokinetic process"/>
    <property type="evidence" value="ECO:0007669"/>
    <property type="project" value="TreeGrafter"/>
</dbReference>
<feature type="compositionally biased region" description="Basic and acidic residues" evidence="1">
    <location>
        <begin position="104"/>
        <end position="118"/>
    </location>
</feature>
<dbReference type="PANTHER" id="PTHR38687:SF1">
    <property type="entry name" value="CELL DIVISION PROTEIN DEDD"/>
    <property type="match status" value="1"/>
</dbReference>
<evidence type="ECO:0000256" key="1">
    <source>
        <dbReference type="SAM" id="MobiDB-lite"/>
    </source>
</evidence>
<dbReference type="RefSeq" id="WP_243332680.1">
    <property type="nucleotide sequence ID" value="NZ_AP027081.1"/>
</dbReference>
<dbReference type="EMBL" id="AP027081">
    <property type="protein sequence ID" value="BDU78605.1"/>
    <property type="molecule type" value="Genomic_DNA"/>
</dbReference>
<keyword evidence="2" id="KW-0472">Membrane</keyword>
<dbReference type="PANTHER" id="PTHR38687">
    <property type="entry name" value="CELL DIVISION PROTEIN DEDD-RELATED"/>
    <property type="match status" value="1"/>
</dbReference>
<protein>
    <recommendedName>
        <fullName evidence="3">SPOR domain-containing protein</fullName>
    </recommendedName>
</protein>
<sequence length="193" mass="20281">MAIRDSQTVVLSRQAILLVTAVGVGLLTLCYVLGVQVGKQSAALRRPLSKGAGEELDELPASLADQLKALEQTGAGAGFTKPQKPVEPKPEAPAETKAPAAPEPARKDPEPAPAKEAEAEGLWVLQIVSTPDAAEAKAMLAKARAAGFQAQTVHEKNLYKVRVQPAAKRAVADATAKKLKNHGFKPFAVRAEP</sequence>
<feature type="domain" description="SPOR" evidence="3">
    <location>
        <begin position="117"/>
        <end position="191"/>
    </location>
</feature>
<accession>A0AA48KF15</accession>
<evidence type="ECO:0000256" key="2">
    <source>
        <dbReference type="SAM" id="Phobius"/>
    </source>
</evidence>
<evidence type="ECO:0000259" key="3">
    <source>
        <dbReference type="PROSITE" id="PS51724"/>
    </source>
</evidence>
<dbReference type="PROSITE" id="PS51724">
    <property type="entry name" value="SPOR"/>
    <property type="match status" value="1"/>
</dbReference>
<organism evidence="4 5">
    <name type="scientific">Mesoterricola sediminis</name>
    <dbReference type="NCBI Taxonomy" id="2927980"/>
    <lineage>
        <taxon>Bacteria</taxon>
        <taxon>Pseudomonadati</taxon>
        <taxon>Acidobacteriota</taxon>
        <taxon>Holophagae</taxon>
        <taxon>Holophagales</taxon>
        <taxon>Holophagaceae</taxon>
        <taxon>Mesoterricola</taxon>
    </lineage>
</organism>
<reference evidence="4" key="1">
    <citation type="journal article" date="2023" name="Int. J. Syst. Evol. Microbiol.">
        <title>Mesoterricola silvestris gen. nov., sp. nov., Mesoterricola sediminis sp. nov., Geothrix oryzae sp. nov., Geothrix edaphica sp. nov., Geothrix rubra sp. nov., and Geothrix limicola sp. nov., six novel members of Acidobacteriota isolated from soils.</title>
        <authorList>
            <person name="Itoh H."/>
            <person name="Sugisawa Y."/>
            <person name="Mise K."/>
            <person name="Xu Z."/>
            <person name="Kuniyasu M."/>
            <person name="Ushijima N."/>
            <person name="Kawano K."/>
            <person name="Kobayashi E."/>
            <person name="Shiratori Y."/>
            <person name="Masuda Y."/>
            <person name="Senoo K."/>
        </authorList>
    </citation>
    <scope>NUCLEOTIDE SEQUENCE</scope>
    <source>
        <strain evidence="4">W786</strain>
    </source>
</reference>
<dbReference type="GO" id="GO:0042834">
    <property type="term" value="F:peptidoglycan binding"/>
    <property type="evidence" value="ECO:0007669"/>
    <property type="project" value="InterPro"/>
</dbReference>
<dbReference type="InterPro" id="IPR007730">
    <property type="entry name" value="SPOR-like_dom"/>
</dbReference>
<keyword evidence="5" id="KW-1185">Reference proteome</keyword>
<dbReference type="InterPro" id="IPR052521">
    <property type="entry name" value="Cell_div_SPOR-domain"/>
</dbReference>
<dbReference type="Pfam" id="PF05036">
    <property type="entry name" value="SPOR"/>
    <property type="match status" value="1"/>
</dbReference>
<name>A0AA48KF15_9BACT</name>
<dbReference type="AlphaFoldDB" id="A0AA48KF15"/>
<dbReference type="InterPro" id="IPR036680">
    <property type="entry name" value="SPOR-like_sf"/>
</dbReference>
<keyword evidence="2" id="KW-0812">Transmembrane</keyword>
<evidence type="ECO:0000313" key="5">
    <source>
        <dbReference type="Proteomes" id="UP001228113"/>
    </source>
</evidence>
<dbReference type="GO" id="GO:0030428">
    <property type="term" value="C:cell septum"/>
    <property type="evidence" value="ECO:0007669"/>
    <property type="project" value="TreeGrafter"/>
</dbReference>
<dbReference type="Gene3D" id="3.30.70.1070">
    <property type="entry name" value="Sporulation related repeat"/>
    <property type="match status" value="1"/>
</dbReference>
<dbReference type="SUPFAM" id="SSF110997">
    <property type="entry name" value="Sporulation related repeat"/>
    <property type="match status" value="1"/>
</dbReference>
<keyword evidence="2" id="KW-1133">Transmembrane helix</keyword>